<protein>
    <recommendedName>
        <fullName evidence="1">DUF6895 domain-containing protein</fullName>
    </recommendedName>
</protein>
<dbReference type="EMBL" id="BOOW01000012">
    <property type="protein sequence ID" value="GII91856.1"/>
    <property type="molecule type" value="Genomic_DNA"/>
</dbReference>
<dbReference type="Proteomes" id="UP000606172">
    <property type="component" value="Unassembled WGS sequence"/>
</dbReference>
<comment type="caution">
    <text evidence="2">The sequence shown here is derived from an EMBL/GenBank/DDBJ whole genome shotgun (WGS) entry which is preliminary data.</text>
</comment>
<dbReference type="RefSeq" id="WP_204024167.1">
    <property type="nucleotide sequence ID" value="NZ_BOOW01000012.1"/>
</dbReference>
<organism evidence="2 3">
    <name type="scientific">Sinosporangium siamense</name>
    <dbReference type="NCBI Taxonomy" id="1367973"/>
    <lineage>
        <taxon>Bacteria</taxon>
        <taxon>Bacillati</taxon>
        <taxon>Actinomycetota</taxon>
        <taxon>Actinomycetes</taxon>
        <taxon>Streptosporangiales</taxon>
        <taxon>Streptosporangiaceae</taxon>
        <taxon>Sinosporangium</taxon>
    </lineage>
</organism>
<evidence type="ECO:0000259" key="1">
    <source>
        <dbReference type="Pfam" id="PF21836"/>
    </source>
</evidence>
<gene>
    <name evidence="2" type="ORF">Ssi02_20870</name>
</gene>
<accession>A0A919RH41</accession>
<feature type="domain" description="DUF6895" evidence="1">
    <location>
        <begin position="24"/>
        <end position="293"/>
    </location>
</feature>
<sequence length="303" mass="32838">MSDLSSTAEAIAASPVKVDGHPGLAWVTRNLHHFALSGAGTPNLLLSKRVGELAMLHFYLGRRLRSGLPAADAVHRHLRDWRRLLLRECGGTGYLRHLGSAPDSGLYHLQPYLWLRAAGHRTDLGEGTLRGLAARGVRPRSAGEFHALWTAGLVRDRPDWGSLLRRTAAVPHGRLRRDGYRLTHAVYYATDFGAHDARVPADVSDTAAGVLDRLLEEALAAGDHDLTGESLLALSCLPPRDVGRAARREAVHVLAGARLPGGALPKNRASGSRPDGAEVPFRDCYHATMVDVLRHYTDLEAGD</sequence>
<keyword evidence="3" id="KW-1185">Reference proteome</keyword>
<evidence type="ECO:0000313" key="2">
    <source>
        <dbReference type="EMBL" id="GII91856.1"/>
    </source>
</evidence>
<dbReference type="AlphaFoldDB" id="A0A919RH41"/>
<reference evidence="2" key="1">
    <citation type="submission" date="2021-01" db="EMBL/GenBank/DDBJ databases">
        <title>Whole genome shotgun sequence of Sinosporangium siamense NBRC 109515.</title>
        <authorList>
            <person name="Komaki H."/>
            <person name="Tamura T."/>
        </authorList>
    </citation>
    <scope>NUCLEOTIDE SEQUENCE</scope>
    <source>
        <strain evidence="2">NBRC 109515</strain>
    </source>
</reference>
<evidence type="ECO:0000313" key="3">
    <source>
        <dbReference type="Proteomes" id="UP000606172"/>
    </source>
</evidence>
<name>A0A919RH41_9ACTN</name>
<proteinExistence type="predicted"/>
<dbReference type="InterPro" id="IPR054190">
    <property type="entry name" value="DUF6895"/>
</dbReference>
<dbReference type="Pfam" id="PF21836">
    <property type="entry name" value="DUF6895"/>
    <property type="match status" value="1"/>
</dbReference>